<dbReference type="PIRSF" id="PIRSF000497">
    <property type="entry name" value="MAT"/>
    <property type="match status" value="1"/>
</dbReference>
<evidence type="ECO:0000256" key="13">
    <source>
        <dbReference type="NCBIfam" id="TIGR01034"/>
    </source>
</evidence>
<evidence type="ECO:0000256" key="6">
    <source>
        <dbReference type="ARBA" id="ARBA00022563"/>
    </source>
</evidence>
<reference evidence="19 20" key="1">
    <citation type="journal article" date="2015" name="Nature">
        <title>rRNA introns, odd ribosomes, and small enigmatic genomes across a large radiation of phyla.</title>
        <authorList>
            <person name="Brown C.T."/>
            <person name="Hug L.A."/>
            <person name="Thomas B.C."/>
            <person name="Sharon I."/>
            <person name="Castelle C.J."/>
            <person name="Singh A."/>
            <person name="Wilkins M.J."/>
            <person name="Williams K.H."/>
            <person name="Banfield J.F."/>
        </authorList>
    </citation>
    <scope>NUCLEOTIDE SEQUENCE [LARGE SCALE GENOMIC DNA]</scope>
</reference>
<keyword evidence="9" id="KW-0547">Nucleotide-binding</keyword>
<evidence type="ECO:0000256" key="5">
    <source>
        <dbReference type="ARBA" id="ARBA00012828"/>
    </source>
</evidence>
<evidence type="ECO:0000256" key="8">
    <source>
        <dbReference type="ARBA" id="ARBA00022723"/>
    </source>
</evidence>
<dbReference type="Gene3D" id="3.30.300.10">
    <property type="match status" value="3"/>
</dbReference>
<dbReference type="PROSITE" id="PS00376">
    <property type="entry name" value="ADOMET_SYNTHASE_1"/>
    <property type="match status" value="1"/>
</dbReference>
<gene>
    <name evidence="19" type="ORF">UT39_C0022G0020</name>
</gene>
<dbReference type="GO" id="GO:0006556">
    <property type="term" value="P:S-adenosylmethionine biosynthetic process"/>
    <property type="evidence" value="ECO:0007669"/>
    <property type="project" value="UniProtKB-UniRule"/>
</dbReference>
<dbReference type="EC" id="2.5.1.6" evidence="5 13"/>
<evidence type="ECO:0000256" key="4">
    <source>
        <dbReference type="ARBA" id="ARBA00009685"/>
    </source>
</evidence>
<protein>
    <recommendedName>
        <fullName evidence="5 13">Methionine adenosyltransferase</fullName>
        <ecNumber evidence="5 13">2.5.1.6</ecNumber>
    </recommendedName>
</protein>
<dbReference type="NCBIfam" id="TIGR01034">
    <property type="entry name" value="metK"/>
    <property type="match status" value="1"/>
</dbReference>
<evidence type="ECO:0000256" key="7">
    <source>
        <dbReference type="ARBA" id="ARBA00022679"/>
    </source>
</evidence>
<dbReference type="InterPro" id="IPR022631">
    <property type="entry name" value="ADOMET_SYNTHASE_CS"/>
</dbReference>
<dbReference type="Pfam" id="PF02772">
    <property type="entry name" value="S-AdoMet_synt_M"/>
    <property type="match status" value="1"/>
</dbReference>
<dbReference type="UniPathway" id="UPA00315">
    <property type="reaction ID" value="UER00080"/>
</dbReference>
<sequence length="351" mass="38443">MTNLNYQNYTVESVTSGHPDKICDQVSDAILDACLSQDPESRVAVDCMGAHGAFYISGELTSRAEINPVRIAKSVYKQIGYTDKLKVTVNLVRQSADIAIGVDVGGAGDQGIMYGYATNETESYMPLGVELVNKLTKGLEDLRKSGKVEWLMPDGKAQVTVDRGSVTKVLISCQHRDSVGQNEIAKTIERLLIEPIIAKKGKNYEILVNPTGRFVNGGFNADTGLTGRKIMVDSYGGMMSHGGGAFSGKDPSKVDRSGAYMARYVAKNLVHRKLGKRCLVSVSYAIGVSEPQMLYAINEENEDLSDYVKNSFDFRPLSIIEKLNLRQAIYRETAAYGHFGRAGFPWEEIGN</sequence>
<evidence type="ECO:0000256" key="14">
    <source>
        <dbReference type="RuleBase" id="RU000542"/>
    </source>
</evidence>
<keyword evidence="12 14" id="KW-0630">Potassium</keyword>
<keyword evidence="8 14" id="KW-0479">Metal-binding</keyword>
<feature type="domain" description="S-adenosylmethionine synthetase C-terminal" evidence="18">
    <location>
        <begin position="217"/>
        <end position="347"/>
    </location>
</feature>
<comment type="similarity">
    <text evidence="4 15">Belongs to the AdoMet synthase family.</text>
</comment>
<evidence type="ECO:0000256" key="9">
    <source>
        <dbReference type="ARBA" id="ARBA00022741"/>
    </source>
</evidence>
<comment type="cofactor">
    <cofactor evidence="2">
        <name>K(+)</name>
        <dbReference type="ChEBI" id="CHEBI:29103"/>
    </cofactor>
</comment>
<comment type="subcellular location">
    <subcellularLocation>
        <location evidence="14">Cytoplasm</location>
    </subcellularLocation>
</comment>
<evidence type="ECO:0000256" key="2">
    <source>
        <dbReference type="ARBA" id="ARBA00001958"/>
    </source>
</evidence>
<comment type="pathway">
    <text evidence="3">Amino-acid biosynthesis; S-adenosyl-L-methionine biosynthesis; S-adenosyl-L-methionine from L-methionine: step 1/1.</text>
</comment>
<dbReference type="PROSITE" id="PS00377">
    <property type="entry name" value="ADOMET_SYNTHASE_2"/>
    <property type="match status" value="1"/>
</dbReference>
<dbReference type="EMBL" id="LBWP01000022">
    <property type="protein sequence ID" value="KKR10166.1"/>
    <property type="molecule type" value="Genomic_DNA"/>
</dbReference>
<dbReference type="SUPFAM" id="SSF55973">
    <property type="entry name" value="S-adenosylmethionine synthetase"/>
    <property type="match status" value="3"/>
</dbReference>
<feature type="domain" description="S-adenosylmethionine synthetase central" evidence="17">
    <location>
        <begin position="106"/>
        <end position="214"/>
    </location>
</feature>
<proteinExistence type="inferred from homology"/>
<organism evidence="19 20">
    <name type="scientific">Candidatus Woesebacteria bacterium GW2011_GWA1_39_21</name>
    <dbReference type="NCBI Taxonomy" id="1618550"/>
    <lineage>
        <taxon>Bacteria</taxon>
        <taxon>Candidatus Woeseibacteriota</taxon>
    </lineage>
</organism>
<evidence type="ECO:0000256" key="15">
    <source>
        <dbReference type="RuleBase" id="RU004462"/>
    </source>
</evidence>
<dbReference type="GO" id="GO:0006730">
    <property type="term" value="P:one-carbon metabolic process"/>
    <property type="evidence" value="ECO:0007669"/>
    <property type="project" value="UniProtKB-KW"/>
</dbReference>
<evidence type="ECO:0000256" key="1">
    <source>
        <dbReference type="ARBA" id="ARBA00001946"/>
    </source>
</evidence>
<evidence type="ECO:0000256" key="3">
    <source>
        <dbReference type="ARBA" id="ARBA00005224"/>
    </source>
</evidence>
<evidence type="ECO:0000259" key="17">
    <source>
        <dbReference type="Pfam" id="PF02772"/>
    </source>
</evidence>
<evidence type="ECO:0000256" key="11">
    <source>
        <dbReference type="ARBA" id="ARBA00022842"/>
    </source>
</evidence>
<dbReference type="PANTHER" id="PTHR11964">
    <property type="entry name" value="S-ADENOSYLMETHIONINE SYNTHETASE"/>
    <property type="match status" value="1"/>
</dbReference>
<dbReference type="InterPro" id="IPR022629">
    <property type="entry name" value="S-AdoMet_synt_central"/>
</dbReference>
<keyword evidence="7" id="KW-0808">Transferase</keyword>
<keyword evidence="6" id="KW-0554">One-carbon metabolism</keyword>
<accession>A0A0G0NBJ8</accession>
<name>A0A0G0NBJ8_9BACT</name>
<dbReference type="CDD" id="cd18079">
    <property type="entry name" value="S-AdoMet_synt"/>
    <property type="match status" value="1"/>
</dbReference>
<dbReference type="AlphaFoldDB" id="A0A0G0NBJ8"/>
<evidence type="ECO:0000256" key="10">
    <source>
        <dbReference type="ARBA" id="ARBA00022840"/>
    </source>
</evidence>
<evidence type="ECO:0000313" key="20">
    <source>
        <dbReference type="Proteomes" id="UP000034246"/>
    </source>
</evidence>
<keyword evidence="10" id="KW-0067">ATP-binding</keyword>
<dbReference type="Proteomes" id="UP000034246">
    <property type="component" value="Unassembled WGS sequence"/>
</dbReference>
<evidence type="ECO:0000313" key="19">
    <source>
        <dbReference type="EMBL" id="KKR10166.1"/>
    </source>
</evidence>
<evidence type="ECO:0000256" key="12">
    <source>
        <dbReference type="ARBA" id="ARBA00022958"/>
    </source>
</evidence>
<dbReference type="InterPro" id="IPR002133">
    <property type="entry name" value="S-AdoMet_synthetase"/>
</dbReference>
<dbReference type="InterPro" id="IPR022628">
    <property type="entry name" value="S-AdoMet_synt_N"/>
</dbReference>
<dbReference type="GO" id="GO:0005524">
    <property type="term" value="F:ATP binding"/>
    <property type="evidence" value="ECO:0007669"/>
    <property type="project" value="UniProtKB-KW"/>
</dbReference>
<feature type="domain" description="S-adenosylmethionine synthetase N-terminal" evidence="16">
    <location>
        <begin position="9"/>
        <end position="86"/>
    </location>
</feature>
<comment type="subunit">
    <text evidence="14">Homotetramer.</text>
</comment>
<dbReference type="GO" id="GO:0046872">
    <property type="term" value="F:metal ion binding"/>
    <property type="evidence" value="ECO:0007669"/>
    <property type="project" value="UniProtKB-KW"/>
</dbReference>
<dbReference type="Pfam" id="PF00438">
    <property type="entry name" value="S-AdoMet_synt_N"/>
    <property type="match status" value="1"/>
</dbReference>
<comment type="caution">
    <text evidence="19">The sequence shown here is derived from an EMBL/GenBank/DDBJ whole genome shotgun (WGS) entry which is preliminary data.</text>
</comment>
<dbReference type="GO" id="GO:0005737">
    <property type="term" value="C:cytoplasm"/>
    <property type="evidence" value="ECO:0007669"/>
    <property type="project" value="UniProtKB-SubCell"/>
</dbReference>
<keyword evidence="11 14" id="KW-0460">Magnesium</keyword>
<dbReference type="PATRIC" id="fig|1618550.3.peg.1081"/>
<dbReference type="STRING" id="1618550.UT39_C0022G0020"/>
<evidence type="ECO:0000259" key="16">
    <source>
        <dbReference type="Pfam" id="PF00438"/>
    </source>
</evidence>
<evidence type="ECO:0000259" key="18">
    <source>
        <dbReference type="Pfam" id="PF02773"/>
    </source>
</evidence>
<dbReference type="InterPro" id="IPR022636">
    <property type="entry name" value="S-AdoMet_synthetase_sfam"/>
</dbReference>
<dbReference type="Pfam" id="PF02773">
    <property type="entry name" value="S-AdoMet_synt_C"/>
    <property type="match status" value="1"/>
</dbReference>
<dbReference type="GO" id="GO:0004478">
    <property type="term" value="F:methionine adenosyltransferase activity"/>
    <property type="evidence" value="ECO:0007669"/>
    <property type="project" value="UniProtKB-UniRule"/>
</dbReference>
<comment type="cofactor">
    <cofactor evidence="1">
        <name>Mg(2+)</name>
        <dbReference type="ChEBI" id="CHEBI:18420"/>
    </cofactor>
</comment>
<dbReference type="InterPro" id="IPR022630">
    <property type="entry name" value="S-AdoMet_synt_C"/>
</dbReference>